<dbReference type="EMBL" id="JAXOVC010000006">
    <property type="protein sequence ID" value="KAK4499734.1"/>
    <property type="molecule type" value="Genomic_DNA"/>
</dbReference>
<keyword evidence="4" id="KW-1185">Reference proteome</keyword>
<dbReference type="Pfam" id="PF04366">
    <property type="entry name" value="Ysc84"/>
    <property type="match status" value="1"/>
</dbReference>
<gene>
    <name evidence="3" type="ORF">PRZ48_007920</name>
</gene>
<proteinExistence type="predicted"/>
<comment type="caution">
    <text evidence="3">The sequence shown here is derived from an EMBL/GenBank/DDBJ whole genome shotgun (WGS) entry which is preliminary data.</text>
</comment>
<feature type="region of interest" description="Disordered" evidence="1">
    <location>
        <begin position="278"/>
        <end position="321"/>
    </location>
</feature>
<protein>
    <recommendedName>
        <fullName evidence="2">Ysc84 actin-binding domain-containing protein</fullName>
    </recommendedName>
</protein>
<name>A0ABR0EE02_ZASCE</name>
<feature type="domain" description="Ysc84 actin-binding" evidence="2">
    <location>
        <begin position="148"/>
        <end position="274"/>
    </location>
</feature>
<evidence type="ECO:0000259" key="2">
    <source>
        <dbReference type="Pfam" id="PF04366"/>
    </source>
</evidence>
<organism evidence="3 4">
    <name type="scientific">Zasmidium cellare</name>
    <name type="common">Wine cellar mold</name>
    <name type="synonym">Racodium cellare</name>
    <dbReference type="NCBI Taxonomy" id="395010"/>
    <lineage>
        <taxon>Eukaryota</taxon>
        <taxon>Fungi</taxon>
        <taxon>Dikarya</taxon>
        <taxon>Ascomycota</taxon>
        <taxon>Pezizomycotina</taxon>
        <taxon>Dothideomycetes</taxon>
        <taxon>Dothideomycetidae</taxon>
        <taxon>Mycosphaerellales</taxon>
        <taxon>Mycosphaerellaceae</taxon>
        <taxon>Zasmidium</taxon>
    </lineage>
</organism>
<evidence type="ECO:0000313" key="4">
    <source>
        <dbReference type="Proteomes" id="UP001305779"/>
    </source>
</evidence>
<reference evidence="3 4" key="1">
    <citation type="journal article" date="2023" name="G3 (Bethesda)">
        <title>A chromosome-level genome assembly of Zasmidium syzygii isolated from banana leaves.</title>
        <authorList>
            <person name="van Westerhoven A.C."/>
            <person name="Mehrabi R."/>
            <person name="Talebi R."/>
            <person name="Steentjes M.B.F."/>
            <person name="Corcolon B."/>
            <person name="Chong P.A."/>
            <person name="Kema G.H.J."/>
            <person name="Seidl M.F."/>
        </authorList>
    </citation>
    <scope>NUCLEOTIDE SEQUENCE [LARGE SCALE GENOMIC DNA]</scope>
    <source>
        <strain evidence="3 4">P124</strain>
    </source>
</reference>
<sequence length="321" mass="34621">MAAQQPAGGNDPNSQQPSKIAKFGAKANVFAQKIGKPINKFSNKLGAEAFFPASLDEEADKAARILRSFCIDGFEAPDPNDQHHHGDHSKQKKTLQHIPPEVIRGAKGLAIFTVMRTGLHWSGAGGSGVIVSKLPNGQWSPPSGILLHTLGWGLVAGLDVYDCVAVINNDKGMEGFTRARATLGGEVSAAVGPLGGGRQLDSEVVKRQSPVWTYMKSKGLYVGVQIDGTIIAERDRENERFYKINGLRHAQILAGDVQVPPGSMVQLWETLQAAEGVSHDANKLPPPGVGAPGDYDVEPASHEKIQEHEKRFDPRDRIDHQ</sequence>
<dbReference type="CDD" id="cd11524">
    <property type="entry name" value="SYLF"/>
    <property type="match status" value="1"/>
</dbReference>
<dbReference type="Proteomes" id="UP001305779">
    <property type="component" value="Unassembled WGS sequence"/>
</dbReference>
<feature type="compositionally biased region" description="Basic and acidic residues" evidence="1">
    <location>
        <begin position="299"/>
        <end position="321"/>
    </location>
</feature>
<dbReference type="InterPro" id="IPR051702">
    <property type="entry name" value="SH3_domain_YSC84-like"/>
</dbReference>
<accession>A0ABR0EE02</accession>
<feature type="region of interest" description="Disordered" evidence="1">
    <location>
        <begin position="76"/>
        <end position="95"/>
    </location>
</feature>
<feature type="compositionally biased region" description="Basic residues" evidence="1">
    <location>
        <begin position="85"/>
        <end position="95"/>
    </location>
</feature>
<dbReference type="PANTHER" id="PTHR15629">
    <property type="entry name" value="SH3YL1 PROTEIN"/>
    <property type="match status" value="1"/>
</dbReference>
<evidence type="ECO:0000256" key="1">
    <source>
        <dbReference type="SAM" id="MobiDB-lite"/>
    </source>
</evidence>
<dbReference type="InterPro" id="IPR007461">
    <property type="entry name" value="Ysc84_actin-binding"/>
</dbReference>
<evidence type="ECO:0000313" key="3">
    <source>
        <dbReference type="EMBL" id="KAK4499734.1"/>
    </source>
</evidence>
<dbReference type="PANTHER" id="PTHR15629:SF8">
    <property type="entry name" value="DUF500 DOMAIN PROTEIN (AFU_ORTHOLOGUE AFUA_5G07310)"/>
    <property type="match status" value="1"/>
</dbReference>